<evidence type="ECO:0000313" key="7">
    <source>
        <dbReference type="EMBL" id="MBW9095391.1"/>
    </source>
</evidence>
<comment type="cofactor">
    <cofactor evidence="1">
        <name>FAD</name>
        <dbReference type="ChEBI" id="CHEBI:57692"/>
    </cofactor>
</comment>
<dbReference type="SUPFAM" id="SSF56176">
    <property type="entry name" value="FAD-binding/transporter-associated domain-like"/>
    <property type="match status" value="1"/>
</dbReference>
<organism evidence="7 8">
    <name type="scientific">Microbacterium jejuense</name>
    <dbReference type="NCBI Taxonomy" id="1263637"/>
    <lineage>
        <taxon>Bacteria</taxon>
        <taxon>Bacillati</taxon>
        <taxon>Actinomycetota</taxon>
        <taxon>Actinomycetes</taxon>
        <taxon>Micrococcales</taxon>
        <taxon>Microbacteriaceae</taxon>
        <taxon>Microbacterium</taxon>
    </lineage>
</organism>
<keyword evidence="8" id="KW-1185">Reference proteome</keyword>
<keyword evidence="3" id="KW-0285">Flavoprotein</keyword>
<dbReference type="RefSeq" id="WP_220302096.1">
    <property type="nucleotide sequence ID" value="NZ_JAEUAW010000018.1"/>
</dbReference>
<evidence type="ECO:0000256" key="1">
    <source>
        <dbReference type="ARBA" id="ARBA00001974"/>
    </source>
</evidence>
<reference evidence="7 8" key="1">
    <citation type="journal article" date="2021" name="MBio">
        <title>Poor Competitiveness of Bradyrhizobium in Pigeon Pea Root Colonization in Indian Soils.</title>
        <authorList>
            <person name="Chalasani D."/>
            <person name="Basu A."/>
            <person name="Pullabhotla S.V.S.R.N."/>
            <person name="Jorrin B."/>
            <person name="Neal A.L."/>
            <person name="Poole P.S."/>
            <person name="Podile A.R."/>
            <person name="Tkacz A."/>
        </authorList>
    </citation>
    <scope>NUCLEOTIDE SEQUENCE [LARGE SCALE GENOMIC DNA]</scope>
    <source>
        <strain evidence="7 8">HU14</strain>
    </source>
</reference>
<evidence type="ECO:0000256" key="2">
    <source>
        <dbReference type="ARBA" id="ARBA00005466"/>
    </source>
</evidence>
<dbReference type="Gene3D" id="3.30.465.10">
    <property type="match status" value="1"/>
</dbReference>
<dbReference type="InterPro" id="IPR016169">
    <property type="entry name" value="FAD-bd_PCMH_sub2"/>
</dbReference>
<dbReference type="InterPro" id="IPR036318">
    <property type="entry name" value="FAD-bd_PCMH-like_sf"/>
</dbReference>
<sequence length="463" mass="47489">MSLNDLAIDVPHAAAGAAAADLRALGDTVLLPGDAGFDAARTPWNLAVVQNPFAVAVPRTAGDVADVVRAAVLSGLRIAPQSTGHAAAALSETDLTHTVIVSLKHLRGVEIDPQARTARVLGGSLWNDVLEAATPHGLTAPHGSAGDVSVVGYLLNGGLSFYGRAHGLAVNTVRAVEVVTADGAVVRASADENVDLFWALRGGSGAFGVVVAIEIDLLPIADIFAGMLLWDASHASTVAHAWAQWTATAPESATTALRILHVPPLPELPPFLSGRSLVVIDGAIEETDAAAAALLEPLRALHPEMDTFARIPAPALVQVHMDPPEPSPSATWHAMLGELPADAVDAFVASADEPGLFVHELRHLGGALNRRPAGGGAIASLAGEYALHAVAMVPVPEAAPAATAAVRAAVAALAAWHTDALALTFIDAPGADRSLGFGAARARLRQLKLDYDPANLFAAARPV</sequence>
<accession>A0ABS7HR14</accession>
<evidence type="ECO:0000313" key="8">
    <source>
        <dbReference type="Proteomes" id="UP001196843"/>
    </source>
</evidence>
<evidence type="ECO:0000256" key="4">
    <source>
        <dbReference type="ARBA" id="ARBA00022827"/>
    </source>
</evidence>
<dbReference type="PANTHER" id="PTHR42973">
    <property type="entry name" value="BINDING OXIDOREDUCTASE, PUTATIVE (AFU_ORTHOLOGUE AFUA_1G17690)-RELATED"/>
    <property type="match status" value="1"/>
</dbReference>
<dbReference type="Gene3D" id="3.30.43.10">
    <property type="entry name" value="Uridine Diphospho-n-acetylenolpyruvylglucosamine Reductase, domain 2"/>
    <property type="match status" value="1"/>
</dbReference>
<comment type="similarity">
    <text evidence="2">Belongs to the oxygen-dependent FAD-linked oxidoreductase family.</text>
</comment>
<evidence type="ECO:0000256" key="3">
    <source>
        <dbReference type="ARBA" id="ARBA00022630"/>
    </source>
</evidence>
<dbReference type="PROSITE" id="PS51387">
    <property type="entry name" value="FAD_PCMH"/>
    <property type="match status" value="1"/>
</dbReference>
<dbReference type="Gene3D" id="3.40.462.20">
    <property type="match status" value="1"/>
</dbReference>
<evidence type="ECO:0000256" key="5">
    <source>
        <dbReference type="ARBA" id="ARBA00023002"/>
    </source>
</evidence>
<dbReference type="PROSITE" id="PS00862">
    <property type="entry name" value="OX2_COVAL_FAD"/>
    <property type="match status" value="1"/>
</dbReference>
<dbReference type="EMBL" id="JAEUAW010000018">
    <property type="protein sequence ID" value="MBW9095391.1"/>
    <property type="molecule type" value="Genomic_DNA"/>
</dbReference>
<protein>
    <submittedName>
        <fullName evidence="7">FAD-binding oxidoreductase</fullName>
    </submittedName>
</protein>
<proteinExistence type="inferred from homology"/>
<gene>
    <name evidence="7" type="ORF">JNB62_17050</name>
</gene>
<dbReference type="InterPro" id="IPR016167">
    <property type="entry name" value="FAD-bd_PCMH_sub1"/>
</dbReference>
<dbReference type="InterPro" id="IPR006093">
    <property type="entry name" value="Oxy_OxRdtase_FAD_BS"/>
</dbReference>
<dbReference type="InterPro" id="IPR050416">
    <property type="entry name" value="FAD-linked_Oxidoreductase"/>
</dbReference>
<dbReference type="InterPro" id="IPR016166">
    <property type="entry name" value="FAD-bd_PCMH"/>
</dbReference>
<dbReference type="Proteomes" id="UP001196843">
    <property type="component" value="Unassembled WGS sequence"/>
</dbReference>
<dbReference type="InterPro" id="IPR006094">
    <property type="entry name" value="Oxid_FAD_bind_N"/>
</dbReference>
<evidence type="ECO:0000259" key="6">
    <source>
        <dbReference type="PROSITE" id="PS51387"/>
    </source>
</evidence>
<comment type="caution">
    <text evidence="7">The sequence shown here is derived from an EMBL/GenBank/DDBJ whole genome shotgun (WGS) entry which is preliminary data.</text>
</comment>
<name>A0ABS7HR14_9MICO</name>
<keyword evidence="5" id="KW-0560">Oxidoreductase</keyword>
<dbReference type="Pfam" id="PF01565">
    <property type="entry name" value="FAD_binding_4"/>
    <property type="match status" value="1"/>
</dbReference>
<dbReference type="PANTHER" id="PTHR42973:SF39">
    <property type="entry name" value="FAD-BINDING PCMH-TYPE DOMAIN-CONTAINING PROTEIN"/>
    <property type="match status" value="1"/>
</dbReference>
<keyword evidence="4" id="KW-0274">FAD</keyword>
<feature type="domain" description="FAD-binding PCMH-type" evidence="6">
    <location>
        <begin position="48"/>
        <end position="220"/>
    </location>
</feature>